<dbReference type="FunFam" id="1.20.1050.10:FF:000012">
    <property type="entry name" value="Tau class glutathione S-transferase"/>
    <property type="match status" value="1"/>
</dbReference>
<feature type="domain" description="GST C-terminal" evidence="4">
    <location>
        <begin position="34"/>
        <end position="162"/>
    </location>
</feature>
<keyword evidence="3" id="KW-0963">Cytoplasm</keyword>
<dbReference type="EMBL" id="JAZDWU010000009">
    <property type="protein sequence ID" value="KAK9991617.1"/>
    <property type="molecule type" value="Genomic_DNA"/>
</dbReference>
<dbReference type="CDD" id="cd03185">
    <property type="entry name" value="GST_C_Tau"/>
    <property type="match status" value="1"/>
</dbReference>
<dbReference type="SUPFAM" id="SSF47616">
    <property type="entry name" value="GST C-terminal domain-like"/>
    <property type="match status" value="1"/>
</dbReference>
<comment type="function">
    <text evidence="3">Is involved in the conjugation of reduced glutathione to a wide number of exogenous and endogenous hydrophobic electrophiles.</text>
</comment>
<dbReference type="GO" id="GO:0006749">
    <property type="term" value="P:glutathione metabolic process"/>
    <property type="evidence" value="ECO:0007669"/>
    <property type="project" value="InterPro"/>
</dbReference>
<dbReference type="PANTHER" id="PTHR11260">
    <property type="entry name" value="GLUTATHIONE S-TRANSFERASE, GST, SUPERFAMILY, GST DOMAIN CONTAINING"/>
    <property type="match status" value="1"/>
</dbReference>
<protein>
    <recommendedName>
        <fullName evidence="3">Glutathione S-transferase</fullName>
        <ecNumber evidence="3">2.5.1.18</ecNumber>
    </recommendedName>
</protein>
<dbReference type="InterPro" id="IPR010987">
    <property type="entry name" value="Glutathione-S-Trfase_C-like"/>
</dbReference>
<dbReference type="InterPro" id="IPR045074">
    <property type="entry name" value="GST_C_Tau"/>
</dbReference>
<evidence type="ECO:0000313" key="6">
    <source>
        <dbReference type="Proteomes" id="UP001459277"/>
    </source>
</evidence>
<dbReference type="Gene3D" id="1.20.1050.10">
    <property type="match status" value="1"/>
</dbReference>
<dbReference type="InterPro" id="IPR045073">
    <property type="entry name" value="Omega/Tau-like"/>
</dbReference>
<dbReference type="Pfam" id="PF25907">
    <property type="entry name" value="DUF7962"/>
    <property type="match status" value="1"/>
</dbReference>
<dbReference type="AlphaFoldDB" id="A0AAW2C0I8"/>
<dbReference type="GO" id="GO:0004364">
    <property type="term" value="F:glutathione transferase activity"/>
    <property type="evidence" value="ECO:0007669"/>
    <property type="project" value="UniProtKB-UniRule"/>
</dbReference>
<keyword evidence="6" id="KW-1185">Reference proteome</keyword>
<dbReference type="EC" id="2.5.1.18" evidence="3"/>
<evidence type="ECO:0000256" key="1">
    <source>
        <dbReference type="ARBA" id="ARBA00022679"/>
    </source>
</evidence>
<dbReference type="PANTHER" id="PTHR11260:SF775">
    <property type="entry name" value="GLUTATHIONE S-TRANSFERASE U10"/>
    <property type="match status" value="1"/>
</dbReference>
<evidence type="ECO:0000313" key="5">
    <source>
        <dbReference type="EMBL" id="KAK9991617.1"/>
    </source>
</evidence>
<keyword evidence="1 3" id="KW-0808">Transferase</keyword>
<dbReference type="GO" id="GO:0005829">
    <property type="term" value="C:cytosol"/>
    <property type="evidence" value="ECO:0007669"/>
    <property type="project" value="UniProtKB-SubCell"/>
</dbReference>
<evidence type="ECO:0000259" key="4">
    <source>
        <dbReference type="PROSITE" id="PS50405"/>
    </source>
</evidence>
<proteinExistence type="inferred from homology"/>
<sequence length="176" mass="20611">MAYGDYRRHRGDLRLQERRYGVRLGGEWPLLPKDPYKRALARFWIKFEADKNPIFAAFFRSTREELDDQNAIKEITEYLKILEEQALGDKKYFGGDNIGLVDITYGWLCHWFKGMEETRGVKLLEPSTVPRLHAWAANFKQLPIIKENLPDYTQLLAHGKSFREKLSASDLPRNAH</sequence>
<name>A0AAW2C0I8_9ROSI</name>
<comment type="subcellular location">
    <subcellularLocation>
        <location evidence="3">Cytoplasm</location>
        <location evidence="3">Cytosol</location>
    </subcellularLocation>
</comment>
<organism evidence="5 6">
    <name type="scientific">Lithocarpus litseifolius</name>
    <dbReference type="NCBI Taxonomy" id="425828"/>
    <lineage>
        <taxon>Eukaryota</taxon>
        <taxon>Viridiplantae</taxon>
        <taxon>Streptophyta</taxon>
        <taxon>Embryophyta</taxon>
        <taxon>Tracheophyta</taxon>
        <taxon>Spermatophyta</taxon>
        <taxon>Magnoliopsida</taxon>
        <taxon>eudicotyledons</taxon>
        <taxon>Gunneridae</taxon>
        <taxon>Pentapetalae</taxon>
        <taxon>rosids</taxon>
        <taxon>fabids</taxon>
        <taxon>Fagales</taxon>
        <taxon>Fagaceae</taxon>
        <taxon>Lithocarpus</taxon>
    </lineage>
</organism>
<accession>A0AAW2C0I8</accession>
<dbReference type="InterPro" id="IPR036282">
    <property type="entry name" value="Glutathione-S-Trfase_C_sf"/>
</dbReference>
<dbReference type="Proteomes" id="UP001459277">
    <property type="component" value="Unassembled WGS sequence"/>
</dbReference>
<evidence type="ECO:0000256" key="3">
    <source>
        <dbReference type="RuleBase" id="RU369102"/>
    </source>
</evidence>
<comment type="caution">
    <text evidence="5">The sequence shown here is derived from an EMBL/GenBank/DDBJ whole genome shotgun (WGS) entry which is preliminary data.</text>
</comment>
<gene>
    <name evidence="5" type="ORF">SO802_026602</name>
</gene>
<dbReference type="PROSITE" id="PS50405">
    <property type="entry name" value="GST_CTER"/>
    <property type="match status" value="1"/>
</dbReference>
<comment type="similarity">
    <text evidence="3">Belongs to the GST superfamily.</text>
</comment>
<reference evidence="5 6" key="1">
    <citation type="submission" date="2024-01" db="EMBL/GenBank/DDBJ databases">
        <title>A telomere-to-telomere, gap-free genome of sweet tea (Lithocarpus litseifolius).</title>
        <authorList>
            <person name="Zhou J."/>
        </authorList>
    </citation>
    <scope>NUCLEOTIDE SEQUENCE [LARGE SCALE GENOMIC DNA]</scope>
    <source>
        <strain evidence="5">Zhou-2022a</strain>
        <tissue evidence="5">Leaf</tissue>
    </source>
</reference>
<dbReference type="InterPro" id="IPR058268">
    <property type="entry name" value="DUF7962"/>
</dbReference>
<comment type="catalytic activity">
    <reaction evidence="2 3">
        <text>RX + glutathione = an S-substituted glutathione + a halide anion + H(+)</text>
        <dbReference type="Rhea" id="RHEA:16437"/>
        <dbReference type="ChEBI" id="CHEBI:15378"/>
        <dbReference type="ChEBI" id="CHEBI:16042"/>
        <dbReference type="ChEBI" id="CHEBI:17792"/>
        <dbReference type="ChEBI" id="CHEBI:57925"/>
        <dbReference type="ChEBI" id="CHEBI:90779"/>
        <dbReference type="EC" id="2.5.1.18"/>
    </reaction>
</comment>
<evidence type="ECO:0000256" key="2">
    <source>
        <dbReference type="ARBA" id="ARBA00047960"/>
    </source>
</evidence>